<dbReference type="PANTHER" id="PTHR23015:SF4">
    <property type="entry name" value="DUF38 DOMAIN-CONTAINING PROTEIN-RELATED"/>
    <property type="match status" value="1"/>
</dbReference>
<dbReference type="InterPro" id="IPR001810">
    <property type="entry name" value="F-box_dom"/>
</dbReference>
<evidence type="ECO:0000259" key="1">
    <source>
        <dbReference type="PROSITE" id="PS50181"/>
    </source>
</evidence>
<name>Q95XB9_CAEEL</name>
<keyword evidence="3" id="KW-1185">Reference proteome</keyword>
<dbReference type="InterPro" id="IPR040161">
    <property type="entry name" value="FB224"/>
</dbReference>
<evidence type="ECO:0000313" key="3">
    <source>
        <dbReference type="Proteomes" id="UP000001940"/>
    </source>
</evidence>
<proteinExistence type="predicted"/>
<accession>Q95XB9</accession>
<dbReference type="WormBase" id="Y82E9BL.14">
    <property type="protein sequence ID" value="CE33001"/>
    <property type="gene ID" value="WBGene00022330"/>
    <property type="gene designation" value="fbxa-80"/>
</dbReference>
<dbReference type="InterPro" id="IPR002900">
    <property type="entry name" value="DUF38/FTH_CAE_spp"/>
</dbReference>
<dbReference type="Pfam" id="PF00646">
    <property type="entry name" value="F-box"/>
    <property type="match status" value="1"/>
</dbReference>
<dbReference type="EMBL" id="BX284603">
    <property type="protein sequence ID" value="CCD73899.1"/>
    <property type="molecule type" value="Genomic_DNA"/>
</dbReference>
<dbReference type="PhylomeDB" id="Q95XB9"/>
<dbReference type="PaxDb" id="6239-Y82E9BL.14"/>
<sequence length="301" mass="34526">MSQVSPVFNNLPIDVIYRIIEKAEPIDRLVLQKVSRSLKTAVVHIGLGFTEIFAGLYSENSILLTLDGKRVSYENCNGDCLVKYLEYRERRIDGENHLKIAFNDLAGCLEGGIATFKILMGTMEGEDREEHVQTLRATMKRGITAKRVDLGIFGSTEIITLLSIFKPGFLEEIRLDNVTNMDKFEDLCRLSQWREAQTVYFRGNGEDAPIEEFFNFREFYISVGRLLMEDVVKVRDILLERDTFLQCEINAGFLATQTEIAKVFEYSGGGNSFEYTTNTAKFNIRVDSSHLWIRRVFEQNH</sequence>
<dbReference type="PANTHER" id="PTHR23015">
    <property type="entry name" value="UNCHARACTERIZED C.ELEGANS PROTEIN"/>
    <property type="match status" value="1"/>
</dbReference>
<dbReference type="Pfam" id="PF01827">
    <property type="entry name" value="FTH"/>
    <property type="match status" value="1"/>
</dbReference>
<dbReference type="Proteomes" id="UP000001940">
    <property type="component" value="Chromosome III"/>
</dbReference>
<dbReference type="InParanoid" id="Q95XB9"/>
<organism evidence="2 3">
    <name type="scientific">Caenorhabditis elegans</name>
    <dbReference type="NCBI Taxonomy" id="6239"/>
    <lineage>
        <taxon>Eukaryota</taxon>
        <taxon>Metazoa</taxon>
        <taxon>Ecdysozoa</taxon>
        <taxon>Nematoda</taxon>
        <taxon>Chromadorea</taxon>
        <taxon>Rhabditida</taxon>
        <taxon>Rhabditina</taxon>
        <taxon>Rhabditomorpha</taxon>
        <taxon>Rhabditoidea</taxon>
        <taxon>Rhabditidae</taxon>
        <taxon>Peloderinae</taxon>
        <taxon>Caenorhabditis</taxon>
    </lineage>
</organism>
<dbReference type="PROSITE" id="PS50181">
    <property type="entry name" value="FBOX"/>
    <property type="match status" value="1"/>
</dbReference>
<feature type="domain" description="F-box" evidence="1">
    <location>
        <begin position="5"/>
        <end position="56"/>
    </location>
</feature>
<dbReference type="GeneID" id="190761"/>
<evidence type="ECO:0000313" key="4">
    <source>
        <dbReference type="WormBase" id="Y82E9BL.14"/>
    </source>
</evidence>
<dbReference type="HOGENOM" id="CLU_030831_3_0_1"/>
<reference evidence="2 3" key="1">
    <citation type="journal article" date="1998" name="Science">
        <title>Genome sequence of the nematode C. elegans: a platform for investigating biology.</title>
        <authorList>
            <consortium name="The C. elegans sequencing consortium"/>
            <person name="Sulson J.E."/>
            <person name="Waterston R."/>
        </authorList>
    </citation>
    <scope>NUCLEOTIDE SEQUENCE [LARGE SCALE GENOMIC DNA]</scope>
    <source>
        <strain evidence="2 3">Bristol N2</strain>
    </source>
</reference>
<dbReference type="UCSC" id="Y82E9BL.14">
    <property type="organism name" value="c. elegans"/>
</dbReference>
<dbReference type="RefSeq" id="NP_497381.2">
    <property type="nucleotide sequence ID" value="NM_064980.4"/>
</dbReference>
<dbReference type="CTD" id="190761"/>
<dbReference type="OMA" id="QCEINAG"/>
<dbReference type="OrthoDB" id="2095648at2759"/>
<dbReference type="AlphaFoldDB" id="Q95XB9"/>
<dbReference type="AGR" id="WB:WBGene00022330"/>
<protein>
    <submittedName>
        <fullName evidence="2">F-box domain-containing protein</fullName>
    </submittedName>
</protein>
<dbReference type="Bgee" id="WBGene00022330">
    <property type="expression patterns" value="Expressed in larva and 2 other cell types or tissues"/>
</dbReference>
<dbReference type="CDD" id="cd22150">
    <property type="entry name" value="F-box_CeFBXA-like"/>
    <property type="match status" value="1"/>
</dbReference>
<gene>
    <name evidence="2 4" type="primary">fbxa-80</name>
    <name evidence="2" type="ORF">CELE_Y82E9BL.14</name>
    <name evidence="4" type="ORF">Y82E9BL.14</name>
</gene>
<dbReference type="KEGG" id="cel:CELE_Y82E9BL.14"/>
<dbReference type="SMART" id="SM00256">
    <property type="entry name" value="FBOX"/>
    <property type="match status" value="1"/>
</dbReference>
<evidence type="ECO:0000313" key="2">
    <source>
        <dbReference type="EMBL" id="CCD73899.1"/>
    </source>
</evidence>
<dbReference type="FunCoup" id="Q95XB9">
    <property type="interactions" value="187"/>
</dbReference>